<protein>
    <submittedName>
        <fullName evidence="1">Uncharacterized protein</fullName>
    </submittedName>
</protein>
<name>A0A812HCE7_9DINO</name>
<dbReference type="OrthoDB" id="10509893at2759"/>
<gene>
    <name evidence="1" type="ORF">SNAT2548_LOCUS1486</name>
</gene>
<keyword evidence="2" id="KW-1185">Reference proteome</keyword>
<evidence type="ECO:0000313" key="2">
    <source>
        <dbReference type="Proteomes" id="UP000604046"/>
    </source>
</evidence>
<sequence length="63" mass="6824">MQVLGSPKVDFLSLQPLPKPDAYMQQKYDAMGLPDPVAFALLTALGAIKDPMGMLNEMMNAAQ</sequence>
<accession>A0A812HCE7</accession>
<feature type="non-terminal residue" evidence="1">
    <location>
        <position position="1"/>
    </location>
</feature>
<dbReference type="EMBL" id="CAJNDS010000082">
    <property type="protein sequence ID" value="CAE6948583.1"/>
    <property type="molecule type" value="Genomic_DNA"/>
</dbReference>
<proteinExistence type="predicted"/>
<dbReference type="Proteomes" id="UP000604046">
    <property type="component" value="Unassembled WGS sequence"/>
</dbReference>
<comment type="caution">
    <text evidence="1">The sequence shown here is derived from an EMBL/GenBank/DDBJ whole genome shotgun (WGS) entry which is preliminary data.</text>
</comment>
<organism evidence="1 2">
    <name type="scientific">Symbiodinium natans</name>
    <dbReference type="NCBI Taxonomy" id="878477"/>
    <lineage>
        <taxon>Eukaryota</taxon>
        <taxon>Sar</taxon>
        <taxon>Alveolata</taxon>
        <taxon>Dinophyceae</taxon>
        <taxon>Suessiales</taxon>
        <taxon>Symbiodiniaceae</taxon>
        <taxon>Symbiodinium</taxon>
    </lineage>
</organism>
<dbReference type="AlphaFoldDB" id="A0A812HCE7"/>
<reference evidence="1" key="1">
    <citation type="submission" date="2021-02" db="EMBL/GenBank/DDBJ databases">
        <authorList>
            <person name="Dougan E. K."/>
            <person name="Rhodes N."/>
            <person name="Thang M."/>
            <person name="Chan C."/>
        </authorList>
    </citation>
    <scope>NUCLEOTIDE SEQUENCE</scope>
</reference>
<evidence type="ECO:0000313" key="1">
    <source>
        <dbReference type="EMBL" id="CAE6948583.1"/>
    </source>
</evidence>